<proteinExistence type="predicted"/>
<dbReference type="AlphaFoldDB" id="A0A6A7WAV3"/>
<evidence type="ECO:0000313" key="2">
    <source>
        <dbReference type="EMBL" id="MQP11545.1"/>
    </source>
</evidence>
<feature type="signal peptide" evidence="1">
    <location>
        <begin position="1"/>
        <end position="25"/>
    </location>
</feature>
<dbReference type="Proteomes" id="UP000384372">
    <property type="component" value="Unassembled WGS sequence"/>
</dbReference>
<evidence type="ECO:0000313" key="3">
    <source>
        <dbReference type="Proteomes" id="UP000384372"/>
    </source>
</evidence>
<organism evidence="2 3">
    <name type="scientific">Segatella copri</name>
    <dbReference type="NCBI Taxonomy" id="165179"/>
    <lineage>
        <taxon>Bacteria</taxon>
        <taxon>Pseudomonadati</taxon>
        <taxon>Bacteroidota</taxon>
        <taxon>Bacteroidia</taxon>
        <taxon>Bacteroidales</taxon>
        <taxon>Prevotellaceae</taxon>
        <taxon>Segatella</taxon>
    </lineage>
</organism>
<protein>
    <submittedName>
        <fullName evidence="2">PKD domain-containing protein</fullName>
    </submittedName>
</protein>
<comment type="caution">
    <text evidence="2">The sequence shown here is derived from an EMBL/GenBank/DDBJ whole genome shotgun (WGS) entry which is preliminary data.</text>
</comment>
<reference evidence="2 3" key="1">
    <citation type="submission" date="2019-09" db="EMBL/GenBank/DDBJ databases">
        <title>Distinct polysaccharide growth profiles of human intestinal Prevotella copri isolates.</title>
        <authorList>
            <person name="Fehlner-Peach H."/>
            <person name="Magnabosco C."/>
            <person name="Raghavan V."/>
            <person name="Scher J.U."/>
            <person name="Tett A."/>
            <person name="Cox L.M."/>
            <person name="Gottsegen C."/>
            <person name="Watters A."/>
            <person name="Wiltshire- Gordon J.D."/>
            <person name="Segata N."/>
            <person name="Bonneau R."/>
            <person name="Littman D.R."/>
        </authorList>
    </citation>
    <scope>NUCLEOTIDE SEQUENCE [LARGE SCALE GENOMIC DNA]</scope>
    <source>
        <strain evidence="3">iAQ1173</strain>
    </source>
</reference>
<dbReference type="RefSeq" id="WP_158463274.1">
    <property type="nucleotide sequence ID" value="NZ_VZAD01000052.1"/>
</dbReference>
<evidence type="ECO:0000256" key="1">
    <source>
        <dbReference type="SAM" id="SignalP"/>
    </source>
</evidence>
<accession>A0A6A7WAV3</accession>
<keyword evidence="3" id="KW-1185">Reference proteome</keyword>
<keyword evidence="1" id="KW-0732">Signal</keyword>
<dbReference type="OrthoDB" id="975810at2"/>
<sequence>MVLSIKQVILTSVLSVLGLCGQAQTQQVKVLEYHPAPGQFVNTLPSADENTTQEEVNQRCEEQLNSDALVHLGTFGGYITVKFDHAIENKPGSDFLVLGNGFYANADPIYGAATIGGSIEPGIVYVGVGKNLESAKWYELAGSEYYTSEIHDFEITYHKPTAESGEHSQFGPSHDNYIKWECSWTDKNGERRDSTGYHCKNVYHRQSYWPLWEGKDELTFKGGKLPNNAIDTSGKGTYWVQYRYAKDAYGYADACPATDSLYSSFDINWAVDDEGNQVVLDHIDFIRVKTGIFQYCGWLGETSTEVSSVVDLHLVEGYDDNPYIITPRKRPSSGIQLPTVPDHQMQGDAAYYTLTGQRVERVERGKIYIHKGKKVVF</sequence>
<dbReference type="EMBL" id="VZAD01000052">
    <property type="protein sequence ID" value="MQP11545.1"/>
    <property type="molecule type" value="Genomic_DNA"/>
</dbReference>
<gene>
    <name evidence="2" type="ORF">F7D20_06110</name>
</gene>
<feature type="chain" id="PRO_5025407744" evidence="1">
    <location>
        <begin position="26"/>
        <end position="377"/>
    </location>
</feature>
<name>A0A6A7WAV3_9BACT</name>